<keyword evidence="4" id="KW-1185">Reference proteome</keyword>
<dbReference type="InterPro" id="IPR017795">
    <property type="entry name" value="ABBA_NscD-like"/>
</dbReference>
<dbReference type="SFLD" id="SFLDS00036">
    <property type="entry name" value="Aromatic_Prenyltransferase"/>
    <property type="match status" value="1"/>
</dbReference>
<organism evidence="2 5">
    <name type="scientific">Saccharopolyspora kobensis</name>
    <dbReference type="NCBI Taxonomy" id="146035"/>
    <lineage>
        <taxon>Bacteria</taxon>
        <taxon>Bacillati</taxon>
        <taxon>Actinomycetota</taxon>
        <taxon>Actinomycetes</taxon>
        <taxon>Pseudonocardiales</taxon>
        <taxon>Pseudonocardiaceae</taxon>
        <taxon>Saccharopolyspora</taxon>
    </lineage>
</organism>
<dbReference type="GO" id="GO:0016765">
    <property type="term" value="F:transferase activity, transferring alkyl or aryl (other than methyl) groups"/>
    <property type="evidence" value="ECO:0007669"/>
    <property type="project" value="InterPro"/>
</dbReference>
<accession>A0A1H5UPB9</accession>
<reference evidence="4 5" key="1">
    <citation type="submission" date="2016-10" db="EMBL/GenBank/DDBJ databases">
        <authorList>
            <person name="Varghese N."/>
            <person name="Submissions S."/>
        </authorList>
    </citation>
    <scope>NUCLEOTIDE SEQUENCE [LARGE SCALE GENOMIC DNA]</scope>
    <source>
        <strain evidence="5">ATCC 20501</strain>
        <strain evidence="3 4">CGMCC 4.3529</strain>
    </source>
</reference>
<dbReference type="GO" id="GO:0009820">
    <property type="term" value="P:alkaloid metabolic process"/>
    <property type="evidence" value="ECO:0007669"/>
    <property type="project" value="InterPro"/>
</dbReference>
<dbReference type="PANTHER" id="PTHR40627:SF4">
    <property type="entry name" value="PRENYLTRANSFERASE ASQH1-RELATED"/>
    <property type="match status" value="1"/>
</dbReference>
<evidence type="ECO:0000313" key="2">
    <source>
        <dbReference type="EMBL" id="SEF76895.1"/>
    </source>
</evidence>
<protein>
    <submittedName>
        <fullName evidence="2">Aromatic prenyltransferase, DMATS type</fullName>
    </submittedName>
</protein>
<dbReference type="EMBL" id="FNVB01000002">
    <property type="protein sequence ID" value="SEF76895.1"/>
    <property type="molecule type" value="Genomic_DNA"/>
</dbReference>
<dbReference type="SMR" id="A0A1H5UPB9"/>
<name>A0A1H5UPB9_9PSEU</name>
<keyword evidence="1 2" id="KW-0808">Transferase</keyword>
<evidence type="ECO:0000313" key="3">
    <source>
        <dbReference type="EMBL" id="SFC71181.1"/>
    </source>
</evidence>
<gene>
    <name evidence="2" type="ORF">SAMN02982929_00597</name>
    <name evidence="3" type="ORF">SAMN05216506_1011473</name>
</gene>
<dbReference type="InterPro" id="IPR033964">
    <property type="entry name" value="ABBA"/>
</dbReference>
<accession>A0A1I1LDV0</accession>
<evidence type="ECO:0000313" key="5">
    <source>
        <dbReference type="Proteomes" id="UP000236729"/>
    </source>
</evidence>
<sequence>MSRVDTTLGELAKRQLKNLCDVLGIDKSSPPELLGELLGPVAARPLSEPPLWPSGVADDATPLEFSVQFEDTGARHLRIHLERLAGRPSPAANLQAAKDLTAELADRYDLAVERLRAVQDIFTSDAPQSWFSWAFSLIFDEAGNPSFKLYFNTDMHGADAAEQVVADAFARLGMTTASELVSTYALRREGKDLPTFFAIDLDRSAQARVKLYFRQLDARAADAEHAAAAVPGVDCNTIREFCETLAPGVEVFDGRPLMSSYSFLEGDPEKPSNYSLYLPIRDYVPHDAVARERAAEHLRHHGFDLAALDDSMGALTDRPLDARAGLLAHVSLRLTQDRVGTSLYFSSEAYGGTPARN</sequence>
<dbReference type="PANTHER" id="PTHR40627">
    <property type="entry name" value="INDOLE PRENYLTRANSFERASE TDIB-RELATED"/>
    <property type="match status" value="1"/>
</dbReference>
<dbReference type="RefSeq" id="WP_093347511.1">
    <property type="nucleotide sequence ID" value="NZ_FNVB01000002.1"/>
</dbReference>
<reference evidence="2" key="2">
    <citation type="submission" date="2016-10" db="EMBL/GenBank/DDBJ databases">
        <authorList>
            <person name="de Groot N.N."/>
        </authorList>
    </citation>
    <scope>NUCLEOTIDE SEQUENCE [LARGE SCALE GENOMIC DNA]</scope>
    <source>
        <strain evidence="2">ATCC 20501</strain>
    </source>
</reference>
<dbReference type="Proteomes" id="UP000236729">
    <property type="component" value="Unassembled WGS sequence"/>
</dbReference>
<dbReference type="AlphaFoldDB" id="A0A1H5UPB9"/>
<proteinExistence type="predicted"/>
<evidence type="ECO:0000256" key="1">
    <source>
        <dbReference type="ARBA" id="ARBA00022679"/>
    </source>
</evidence>
<dbReference type="Proteomes" id="UP000199690">
    <property type="component" value="Unassembled WGS sequence"/>
</dbReference>
<dbReference type="EMBL" id="FOME01000001">
    <property type="protein sequence ID" value="SFC71181.1"/>
    <property type="molecule type" value="Genomic_DNA"/>
</dbReference>
<evidence type="ECO:0000313" key="4">
    <source>
        <dbReference type="Proteomes" id="UP000199690"/>
    </source>
</evidence>
<dbReference type="SFLD" id="SFLDG01162">
    <property type="entry name" value="I"/>
    <property type="match status" value="1"/>
</dbReference>
<dbReference type="Pfam" id="PF11991">
    <property type="entry name" value="Trp_DMAT"/>
    <property type="match status" value="1"/>
</dbReference>